<feature type="compositionally biased region" description="Basic and acidic residues" evidence="14">
    <location>
        <begin position="15"/>
        <end position="41"/>
    </location>
</feature>
<dbReference type="GO" id="GO:0051020">
    <property type="term" value="F:GTPase binding"/>
    <property type="evidence" value="ECO:0007669"/>
    <property type="project" value="UniProtKB-ARBA"/>
</dbReference>
<keyword evidence="3" id="KW-0963">Cytoplasm</keyword>
<dbReference type="GO" id="GO:0004674">
    <property type="term" value="F:protein serine/threonine kinase activity"/>
    <property type="evidence" value="ECO:0007669"/>
    <property type="project" value="UniProtKB-KW"/>
</dbReference>
<keyword evidence="8" id="KW-0418">Kinase</keyword>
<dbReference type="InterPro" id="IPR008266">
    <property type="entry name" value="Tyr_kinase_AS"/>
</dbReference>
<proteinExistence type="predicted"/>
<dbReference type="GO" id="GO:0005524">
    <property type="term" value="F:ATP binding"/>
    <property type="evidence" value="ECO:0007669"/>
    <property type="project" value="UniProtKB-UniRule"/>
</dbReference>
<evidence type="ECO:0000256" key="5">
    <source>
        <dbReference type="ARBA" id="ARBA00022553"/>
    </source>
</evidence>
<evidence type="ECO:0000256" key="14">
    <source>
        <dbReference type="SAM" id="MobiDB-lite"/>
    </source>
</evidence>
<feature type="compositionally biased region" description="Polar residues" evidence="14">
    <location>
        <begin position="104"/>
        <end position="114"/>
    </location>
</feature>
<dbReference type="GO" id="GO:0005737">
    <property type="term" value="C:cytoplasm"/>
    <property type="evidence" value="ECO:0007669"/>
    <property type="project" value="UniProtKB-SubCell"/>
</dbReference>
<dbReference type="OrthoDB" id="4062651at2759"/>
<dbReference type="GO" id="GO:0016301">
    <property type="term" value="F:kinase activity"/>
    <property type="evidence" value="ECO:0000318"/>
    <property type="project" value="GO_Central"/>
</dbReference>
<accession>A0A9R1W1U5</accession>
<evidence type="ECO:0000256" key="12">
    <source>
        <dbReference type="ARBA" id="ARBA00063228"/>
    </source>
</evidence>
<evidence type="ECO:0000313" key="17">
    <source>
        <dbReference type="Proteomes" id="UP000235145"/>
    </source>
</evidence>
<dbReference type="FunFam" id="3.30.200.20:FF:000558">
    <property type="entry name" value="Receptor-like cytosolic serine/threonine-protein kinase RBK1"/>
    <property type="match status" value="1"/>
</dbReference>
<dbReference type="InterPro" id="IPR000719">
    <property type="entry name" value="Prot_kinase_dom"/>
</dbReference>
<dbReference type="InterPro" id="IPR046958">
    <property type="entry name" value="RBK1/2/STUNTED"/>
</dbReference>
<comment type="catalytic activity">
    <reaction evidence="10">
        <text>L-threonyl-[protein] + ATP = O-phospho-L-threonyl-[protein] + ADP + H(+)</text>
        <dbReference type="Rhea" id="RHEA:46608"/>
        <dbReference type="Rhea" id="RHEA-COMP:11060"/>
        <dbReference type="Rhea" id="RHEA-COMP:11605"/>
        <dbReference type="ChEBI" id="CHEBI:15378"/>
        <dbReference type="ChEBI" id="CHEBI:30013"/>
        <dbReference type="ChEBI" id="CHEBI:30616"/>
        <dbReference type="ChEBI" id="CHEBI:61977"/>
        <dbReference type="ChEBI" id="CHEBI:456216"/>
        <dbReference type="EC" id="2.7.11.1"/>
    </reaction>
</comment>
<comment type="caution">
    <text evidence="16">The sequence shown here is derived from an EMBL/GenBank/DDBJ whole genome shotgun (WGS) entry which is preliminary data.</text>
</comment>
<organism evidence="16 17">
    <name type="scientific">Lactuca sativa</name>
    <name type="common">Garden lettuce</name>
    <dbReference type="NCBI Taxonomy" id="4236"/>
    <lineage>
        <taxon>Eukaryota</taxon>
        <taxon>Viridiplantae</taxon>
        <taxon>Streptophyta</taxon>
        <taxon>Embryophyta</taxon>
        <taxon>Tracheophyta</taxon>
        <taxon>Spermatophyta</taxon>
        <taxon>Magnoliopsida</taxon>
        <taxon>eudicotyledons</taxon>
        <taxon>Gunneridae</taxon>
        <taxon>Pentapetalae</taxon>
        <taxon>asterids</taxon>
        <taxon>campanulids</taxon>
        <taxon>Asterales</taxon>
        <taxon>Asteraceae</taxon>
        <taxon>Cichorioideae</taxon>
        <taxon>Cichorieae</taxon>
        <taxon>Lactucinae</taxon>
        <taxon>Lactuca</taxon>
    </lineage>
</organism>
<keyword evidence="9 13" id="KW-0067">ATP-binding</keyword>
<keyword evidence="17" id="KW-1185">Reference proteome</keyword>
<dbReference type="EC" id="2.7.11.1" evidence="2"/>
<keyword evidence="4" id="KW-0723">Serine/threonine-protein kinase</keyword>
<dbReference type="Gene3D" id="3.30.200.20">
    <property type="entry name" value="Phosphorylase Kinase, domain 1"/>
    <property type="match status" value="1"/>
</dbReference>
<evidence type="ECO:0000256" key="6">
    <source>
        <dbReference type="ARBA" id="ARBA00022679"/>
    </source>
</evidence>
<comment type="catalytic activity">
    <reaction evidence="11">
        <text>L-seryl-[protein] + ATP = O-phospho-L-seryl-[protein] + ADP + H(+)</text>
        <dbReference type="Rhea" id="RHEA:17989"/>
        <dbReference type="Rhea" id="RHEA-COMP:9863"/>
        <dbReference type="Rhea" id="RHEA-COMP:11604"/>
        <dbReference type="ChEBI" id="CHEBI:15378"/>
        <dbReference type="ChEBI" id="CHEBI:29999"/>
        <dbReference type="ChEBI" id="CHEBI:30616"/>
        <dbReference type="ChEBI" id="CHEBI:83421"/>
        <dbReference type="ChEBI" id="CHEBI:456216"/>
        <dbReference type="EC" id="2.7.11.1"/>
    </reaction>
</comment>
<evidence type="ECO:0000256" key="9">
    <source>
        <dbReference type="ARBA" id="ARBA00022840"/>
    </source>
</evidence>
<evidence type="ECO:0000256" key="3">
    <source>
        <dbReference type="ARBA" id="ARBA00022490"/>
    </source>
</evidence>
<keyword evidence="6" id="KW-0808">Transferase</keyword>
<comment type="subcellular location">
    <subcellularLocation>
        <location evidence="1">Cytoplasm</location>
    </subcellularLocation>
</comment>
<feature type="binding site" evidence="13">
    <location>
        <position position="218"/>
    </location>
    <ligand>
        <name>ATP</name>
        <dbReference type="ChEBI" id="CHEBI:30616"/>
    </ligand>
</feature>
<evidence type="ECO:0000256" key="10">
    <source>
        <dbReference type="ARBA" id="ARBA00047899"/>
    </source>
</evidence>
<evidence type="ECO:0000256" key="8">
    <source>
        <dbReference type="ARBA" id="ARBA00022777"/>
    </source>
</evidence>
<evidence type="ECO:0000256" key="2">
    <source>
        <dbReference type="ARBA" id="ARBA00012513"/>
    </source>
</evidence>
<dbReference type="Pfam" id="PF07714">
    <property type="entry name" value="PK_Tyr_Ser-Thr"/>
    <property type="match status" value="1"/>
</dbReference>
<sequence>MKGSRKMPKSLMKGESSKKPHKNLEKKSDESLKNKRDRGSESDDQSSPRGVFEVPGSGSDSDNSINLRRSMSASASTCSLKFDKKPPAVATTGGCDGDGDRENNSTSVPASPTAETVPWRNMMDNLKWKSFRRFSTGPLVAGYEHSRKSFMKKFGRNNSSEATINEFYMPKPSWRSFTYEELESATNGFSHDNLLGKGGHAEVYKGYLPDGQIVAVKKITKKEKKDEDRVGDFLTELGIIAHINHPNAARLIGFSSDNDLHLVLQFAPHGSLATLLHGNEESVDWKIRFKIAIGIAEGLQYLHYDCNKRIIHRDITASNILLTEDYEPQISDFGLAKWLPEKWAQQVVSPIEGTFGYMAPEYFMHGVIHEKTDVFAFGVLLLELISGRRAVDSRRQSLVIWAKPLLEKGNIKGLIDPRLENSYELIEVKRIILLASSCIHHMPEKRPNMKRVVQILKGDSTIMDLRQKTFDGRAMILDACDLEGYTSTTYLNDLNRHRELVMG</sequence>
<dbReference type="FunFam" id="1.10.510.10:FF:000335">
    <property type="entry name" value="receptor-like cytosolic serine/threonine-protein kinase RBK2"/>
    <property type="match status" value="1"/>
</dbReference>
<gene>
    <name evidence="16" type="ORF">LSAT_V11C400212190</name>
</gene>
<dbReference type="SUPFAM" id="SSF56112">
    <property type="entry name" value="Protein kinase-like (PK-like)"/>
    <property type="match status" value="1"/>
</dbReference>
<feature type="region of interest" description="Disordered" evidence="14">
    <location>
        <begin position="84"/>
        <end position="114"/>
    </location>
</feature>
<dbReference type="PROSITE" id="PS00109">
    <property type="entry name" value="PROTEIN_KINASE_TYR"/>
    <property type="match status" value="1"/>
</dbReference>
<dbReference type="Gene3D" id="1.10.510.10">
    <property type="entry name" value="Transferase(Phosphotransferase) domain 1"/>
    <property type="match status" value="1"/>
</dbReference>
<evidence type="ECO:0000313" key="16">
    <source>
        <dbReference type="EMBL" id="KAJ0214418.1"/>
    </source>
</evidence>
<dbReference type="AlphaFoldDB" id="A0A9R1W1U5"/>
<evidence type="ECO:0000259" key="15">
    <source>
        <dbReference type="PROSITE" id="PS50011"/>
    </source>
</evidence>
<dbReference type="Proteomes" id="UP000235145">
    <property type="component" value="Unassembled WGS sequence"/>
</dbReference>
<dbReference type="PANTHER" id="PTHR47987:SF29">
    <property type="entry name" value="ROP BINDING PROTEIN KINASES 1-RELATED"/>
    <property type="match status" value="1"/>
</dbReference>
<dbReference type="InterPro" id="IPR017441">
    <property type="entry name" value="Protein_kinase_ATP_BS"/>
</dbReference>
<dbReference type="PANTHER" id="PTHR47987">
    <property type="entry name" value="OS08G0249100 PROTEIN"/>
    <property type="match status" value="1"/>
</dbReference>
<name>A0A9R1W1U5_LACSA</name>
<evidence type="ECO:0000256" key="1">
    <source>
        <dbReference type="ARBA" id="ARBA00004496"/>
    </source>
</evidence>
<dbReference type="InterPro" id="IPR001245">
    <property type="entry name" value="Ser-Thr/Tyr_kinase_cat_dom"/>
</dbReference>
<evidence type="ECO:0000256" key="7">
    <source>
        <dbReference type="ARBA" id="ARBA00022741"/>
    </source>
</evidence>
<dbReference type="InterPro" id="IPR011009">
    <property type="entry name" value="Kinase-like_dom_sf"/>
</dbReference>
<dbReference type="EMBL" id="NBSK02000004">
    <property type="protein sequence ID" value="KAJ0214418.1"/>
    <property type="molecule type" value="Genomic_DNA"/>
</dbReference>
<feature type="domain" description="Protein kinase" evidence="15">
    <location>
        <begin position="189"/>
        <end position="462"/>
    </location>
</feature>
<keyword evidence="5" id="KW-0597">Phosphoprotein</keyword>
<dbReference type="PROSITE" id="PS00107">
    <property type="entry name" value="PROTEIN_KINASE_ATP"/>
    <property type="match status" value="1"/>
</dbReference>
<comment type="subunit">
    <text evidence="12">Interacts with ARAC5 and ARAC10.</text>
</comment>
<evidence type="ECO:0000256" key="13">
    <source>
        <dbReference type="PROSITE-ProRule" id="PRU10141"/>
    </source>
</evidence>
<keyword evidence="7 13" id="KW-0547">Nucleotide-binding</keyword>
<evidence type="ECO:0000256" key="11">
    <source>
        <dbReference type="ARBA" id="ARBA00048679"/>
    </source>
</evidence>
<evidence type="ECO:0000256" key="4">
    <source>
        <dbReference type="ARBA" id="ARBA00022527"/>
    </source>
</evidence>
<reference evidence="16 17" key="1">
    <citation type="journal article" date="2017" name="Nat. Commun.">
        <title>Genome assembly with in vitro proximity ligation data and whole-genome triplication in lettuce.</title>
        <authorList>
            <person name="Reyes-Chin-Wo S."/>
            <person name="Wang Z."/>
            <person name="Yang X."/>
            <person name="Kozik A."/>
            <person name="Arikit S."/>
            <person name="Song C."/>
            <person name="Xia L."/>
            <person name="Froenicke L."/>
            <person name="Lavelle D.O."/>
            <person name="Truco M.J."/>
            <person name="Xia R."/>
            <person name="Zhu S."/>
            <person name="Xu C."/>
            <person name="Xu H."/>
            <person name="Xu X."/>
            <person name="Cox K."/>
            <person name="Korf I."/>
            <person name="Meyers B.C."/>
            <person name="Michelmore R.W."/>
        </authorList>
    </citation>
    <scope>NUCLEOTIDE SEQUENCE [LARGE SCALE GENOMIC DNA]</scope>
    <source>
        <strain evidence="17">cv. Salinas</strain>
        <tissue evidence="16">Seedlings</tissue>
    </source>
</reference>
<dbReference type="PROSITE" id="PS50011">
    <property type="entry name" value="PROTEIN_KINASE_DOM"/>
    <property type="match status" value="1"/>
</dbReference>
<feature type="region of interest" description="Disordered" evidence="14">
    <location>
        <begin position="1"/>
        <end position="66"/>
    </location>
</feature>
<protein>
    <recommendedName>
        <fullName evidence="2">non-specific serine/threonine protein kinase</fullName>
        <ecNumber evidence="2">2.7.11.1</ecNumber>
    </recommendedName>
</protein>